<feature type="compositionally biased region" description="Low complexity" evidence="1">
    <location>
        <begin position="112"/>
        <end position="122"/>
    </location>
</feature>
<dbReference type="EMBL" id="GISG01269954">
    <property type="protein sequence ID" value="MBA4676057.1"/>
    <property type="molecule type" value="Transcribed_RNA"/>
</dbReference>
<accession>A0A7C9AVC9</accession>
<feature type="compositionally biased region" description="Low complexity" evidence="1">
    <location>
        <begin position="56"/>
        <end position="73"/>
    </location>
</feature>
<feature type="region of interest" description="Disordered" evidence="1">
    <location>
        <begin position="98"/>
        <end position="122"/>
    </location>
</feature>
<feature type="compositionally biased region" description="Basic and acidic residues" evidence="1">
    <location>
        <begin position="99"/>
        <end position="111"/>
    </location>
</feature>
<feature type="region of interest" description="Disordered" evidence="1">
    <location>
        <begin position="53"/>
        <end position="84"/>
    </location>
</feature>
<feature type="compositionally biased region" description="Polar residues" evidence="1">
    <location>
        <begin position="74"/>
        <end position="83"/>
    </location>
</feature>
<name>A0A7C9AVC9_OPUST</name>
<reference evidence="2" key="2">
    <citation type="submission" date="2020-07" db="EMBL/GenBank/DDBJ databases">
        <authorList>
            <person name="Vera ALvarez R."/>
            <person name="Arias-Moreno D.M."/>
            <person name="Jimenez-Jacinto V."/>
            <person name="Jimenez-Bremont J.F."/>
            <person name="Swaminathan K."/>
            <person name="Moose S.P."/>
            <person name="Guerrero-Gonzalez M.L."/>
            <person name="Marino-Ramirez L."/>
            <person name="Landsman D."/>
            <person name="Rodriguez-Kessler M."/>
            <person name="Delgado-Sanchez P."/>
        </authorList>
    </citation>
    <scope>NUCLEOTIDE SEQUENCE</scope>
    <source>
        <tissue evidence="2">Cladode</tissue>
    </source>
</reference>
<dbReference type="AlphaFoldDB" id="A0A7C9AVC9"/>
<evidence type="ECO:0000313" key="2">
    <source>
        <dbReference type="EMBL" id="MBA4676057.1"/>
    </source>
</evidence>
<proteinExistence type="predicted"/>
<organism evidence="2">
    <name type="scientific">Opuntia streptacantha</name>
    <name type="common">Prickly pear cactus</name>
    <name type="synonym">Opuntia cardona</name>
    <dbReference type="NCBI Taxonomy" id="393608"/>
    <lineage>
        <taxon>Eukaryota</taxon>
        <taxon>Viridiplantae</taxon>
        <taxon>Streptophyta</taxon>
        <taxon>Embryophyta</taxon>
        <taxon>Tracheophyta</taxon>
        <taxon>Spermatophyta</taxon>
        <taxon>Magnoliopsida</taxon>
        <taxon>eudicotyledons</taxon>
        <taxon>Gunneridae</taxon>
        <taxon>Pentapetalae</taxon>
        <taxon>Caryophyllales</taxon>
        <taxon>Cactineae</taxon>
        <taxon>Cactaceae</taxon>
        <taxon>Opuntioideae</taxon>
        <taxon>Opuntia</taxon>
    </lineage>
</organism>
<evidence type="ECO:0000256" key="1">
    <source>
        <dbReference type="SAM" id="MobiDB-lite"/>
    </source>
</evidence>
<protein>
    <submittedName>
        <fullName evidence="2">Uncharacterized protein</fullName>
    </submittedName>
</protein>
<sequence length="122" mass="12953">MGPSAASYPFEKYRAPANFRLQLDAWKLVPTSHVPFHVSGTGPIPLSSKLLLSGQTPVSSTPTTTSPAVPDSVNISGVRSSPRNDGVRVVWSSYLVSGKTDKIPGRPERDSASSSVSRVAYP</sequence>
<reference evidence="2" key="1">
    <citation type="journal article" date="2013" name="J. Plant Res.">
        <title>Effect of fungi and light on seed germination of three Opuntia species from semiarid lands of central Mexico.</title>
        <authorList>
            <person name="Delgado-Sanchez P."/>
            <person name="Jimenez-Bremont J.F."/>
            <person name="Guerrero-Gonzalez Mde L."/>
            <person name="Flores J."/>
        </authorList>
    </citation>
    <scope>NUCLEOTIDE SEQUENCE</scope>
    <source>
        <tissue evidence="2">Cladode</tissue>
    </source>
</reference>